<dbReference type="PROSITE" id="PS51257">
    <property type="entry name" value="PROKAR_LIPOPROTEIN"/>
    <property type="match status" value="1"/>
</dbReference>
<keyword evidence="3" id="KW-1185">Reference proteome</keyword>
<accession>A0A378UF23</accession>
<dbReference type="Gene3D" id="2.40.128.200">
    <property type="match status" value="1"/>
</dbReference>
<name>A0A378UF23_BERDE</name>
<dbReference type="InterPro" id="IPR036328">
    <property type="entry name" value="MliC_sf"/>
</dbReference>
<dbReference type="SUPFAM" id="SSF141488">
    <property type="entry name" value="YdhA-like"/>
    <property type="match status" value="1"/>
</dbReference>
<dbReference type="RefSeq" id="WP_066076821.1">
    <property type="nucleotide sequence ID" value="NZ_CP181246.1"/>
</dbReference>
<sequence>MRHTITAALLLLTAACGSYKAVRHAEPAPVIADTPTHAVRYAAPDGQTLTAVYINSNSPMTVDLQQGNTVERLQLVNTWTQGAEYSSYDTRWHVQDNTATLTRRNRPTVFTEIAE</sequence>
<proteinExistence type="predicted"/>
<gene>
    <name evidence="2" type="ORF">NCTC10295_00762</name>
</gene>
<protein>
    <recommendedName>
        <fullName evidence="4">Lipoprotein</fullName>
    </recommendedName>
</protein>
<evidence type="ECO:0008006" key="4">
    <source>
        <dbReference type="Google" id="ProtNLM"/>
    </source>
</evidence>
<dbReference type="Proteomes" id="UP000254651">
    <property type="component" value="Unassembled WGS sequence"/>
</dbReference>
<dbReference type="AlphaFoldDB" id="A0A378UF23"/>
<keyword evidence="1" id="KW-0732">Signal</keyword>
<feature type="signal peptide" evidence="1">
    <location>
        <begin position="1"/>
        <end position="21"/>
    </location>
</feature>
<evidence type="ECO:0000313" key="3">
    <source>
        <dbReference type="Proteomes" id="UP000254651"/>
    </source>
</evidence>
<feature type="chain" id="PRO_5016615190" description="Lipoprotein" evidence="1">
    <location>
        <begin position="22"/>
        <end position="115"/>
    </location>
</feature>
<evidence type="ECO:0000256" key="1">
    <source>
        <dbReference type="SAM" id="SignalP"/>
    </source>
</evidence>
<reference evidence="2 3" key="1">
    <citation type="submission" date="2018-06" db="EMBL/GenBank/DDBJ databases">
        <authorList>
            <consortium name="Pathogen Informatics"/>
            <person name="Doyle S."/>
        </authorList>
    </citation>
    <scope>NUCLEOTIDE SEQUENCE [LARGE SCALE GENOMIC DNA]</scope>
    <source>
        <strain evidence="2 3">NCTC10295</strain>
    </source>
</reference>
<evidence type="ECO:0000313" key="2">
    <source>
        <dbReference type="EMBL" id="STZ76008.1"/>
    </source>
</evidence>
<dbReference type="EMBL" id="UGQS01000001">
    <property type="protein sequence ID" value="STZ76008.1"/>
    <property type="molecule type" value="Genomic_DNA"/>
</dbReference>
<organism evidence="2 3">
    <name type="scientific">Bergeriella denitrificans</name>
    <name type="common">Neisseria denitrificans</name>
    <dbReference type="NCBI Taxonomy" id="494"/>
    <lineage>
        <taxon>Bacteria</taxon>
        <taxon>Pseudomonadati</taxon>
        <taxon>Pseudomonadota</taxon>
        <taxon>Betaproteobacteria</taxon>
        <taxon>Neisseriales</taxon>
        <taxon>Neisseriaceae</taxon>
        <taxon>Bergeriella</taxon>
    </lineage>
</organism>